<gene>
    <name evidence="2" type="ORF">ALC57_16511</name>
</gene>
<proteinExistence type="predicted"/>
<dbReference type="Proteomes" id="UP000078492">
    <property type="component" value="Unassembled WGS sequence"/>
</dbReference>
<organism evidence="2 3">
    <name type="scientific">Trachymyrmex cornetzi</name>
    <dbReference type="NCBI Taxonomy" id="471704"/>
    <lineage>
        <taxon>Eukaryota</taxon>
        <taxon>Metazoa</taxon>
        <taxon>Ecdysozoa</taxon>
        <taxon>Arthropoda</taxon>
        <taxon>Hexapoda</taxon>
        <taxon>Insecta</taxon>
        <taxon>Pterygota</taxon>
        <taxon>Neoptera</taxon>
        <taxon>Endopterygota</taxon>
        <taxon>Hymenoptera</taxon>
        <taxon>Apocrita</taxon>
        <taxon>Aculeata</taxon>
        <taxon>Formicoidea</taxon>
        <taxon>Formicidae</taxon>
        <taxon>Myrmicinae</taxon>
        <taxon>Trachymyrmex</taxon>
    </lineage>
</organism>
<accession>A0A195DEH1</accession>
<feature type="transmembrane region" description="Helical" evidence="1">
    <location>
        <begin position="78"/>
        <end position="96"/>
    </location>
</feature>
<dbReference type="AlphaFoldDB" id="A0A195DEH1"/>
<evidence type="ECO:0000313" key="3">
    <source>
        <dbReference type="Proteomes" id="UP000078492"/>
    </source>
</evidence>
<sequence length="108" mass="12318">MRLDFRCQRTRGLIKRIVTGKGIGVPFVSKRDLEREGIVCRLFDLYFLFCTFSSGAQLSKAKVFAVRFLVRSLGLPALTSFAAPFRILFVLANSFFGKLRDPKRESYS</sequence>
<keyword evidence="1" id="KW-0472">Membrane</keyword>
<evidence type="ECO:0000313" key="2">
    <source>
        <dbReference type="EMBL" id="KYN11300.1"/>
    </source>
</evidence>
<reference evidence="2 3" key="1">
    <citation type="submission" date="2015-09" db="EMBL/GenBank/DDBJ databases">
        <title>Trachymyrmex cornetzi WGS genome.</title>
        <authorList>
            <person name="Nygaard S."/>
            <person name="Hu H."/>
            <person name="Boomsma J."/>
            <person name="Zhang G."/>
        </authorList>
    </citation>
    <scope>NUCLEOTIDE SEQUENCE [LARGE SCALE GENOMIC DNA]</scope>
    <source>
        <strain evidence="2">Tcor2-1</strain>
        <tissue evidence="2">Whole body</tissue>
    </source>
</reference>
<dbReference type="EMBL" id="KQ980934">
    <property type="protein sequence ID" value="KYN11300.1"/>
    <property type="molecule type" value="Genomic_DNA"/>
</dbReference>
<keyword evidence="1" id="KW-1133">Transmembrane helix</keyword>
<name>A0A195DEH1_9HYME</name>
<keyword evidence="3" id="KW-1185">Reference proteome</keyword>
<protein>
    <submittedName>
        <fullName evidence="2">Uncharacterized protein</fullName>
    </submittedName>
</protein>
<evidence type="ECO:0000256" key="1">
    <source>
        <dbReference type="SAM" id="Phobius"/>
    </source>
</evidence>
<keyword evidence="1" id="KW-0812">Transmembrane</keyword>